<evidence type="ECO:0000313" key="1">
    <source>
        <dbReference type="EMBL" id="VFR02902.1"/>
    </source>
</evidence>
<dbReference type="AlphaFoldDB" id="A0A484NMX4"/>
<dbReference type="EMBL" id="OOIL02006841">
    <property type="protein sequence ID" value="VFR02902.1"/>
    <property type="molecule type" value="Genomic_DNA"/>
</dbReference>
<proteinExistence type="predicted"/>
<accession>A0A484NMX4</accession>
<organism evidence="1 2">
    <name type="scientific">Cuscuta campestris</name>
    <dbReference type="NCBI Taxonomy" id="132261"/>
    <lineage>
        <taxon>Eukaryota</taxon>
        <taxon>Viridiplantae</taxon>
        <taxon>Streptophyta</taxon>
        <taxon>Embryophyta</taxon>
        <taxon>Tracheophyta</taxon>
        <taxon>Spermatophyta</taxon>
        <taxon>Magnoliopsida</taxon>
        <taxon>eudicotyledons</taxon>
        <taxon>Gunneridae</taxon>
        <taxon>Pentapetalae</taxon>
        <taxon>asterids</taxon>
        <taxon>lamiids</taxon>
        <taxon>Solanales</taxon>
        <taxon>Convolvulaceae</taxon>
        <taxon>Cuscuteae</taxon>
        <taxon>Cuscuta</taxon>
        <taxon>Cuscuta subgen. Grammica</taxon>
        <taxon>Cuscuta sect. Cleistogrammica</taxon>
    </lineage>
</organism>
<gene>
    <name evidence="1" type="ORF">CCAM_LOCUS44677</name>
</gene>
<dbReference type="Proteomes" id="UP000595140">
    <property type="component" value="Unassembled WGS sequence"/>
</dbReference>
<dbReference type="OrthoDB" id="1321901at2759"/>
<sequence length="117" mass="13461">MHEKLHAVSFSSLNKLLKKVKPTYVIISSRRDESFLADMVALGKGPKNLSLISSSRRNIELVHKILSKEEKLKCFYKELKLVSMEEIEHEIDSAYKSFVKTHSNGYHTARIVLTKRS</sequence>
<protein>
    <submittedName>
        <fullName evidence="1">Uncharacterized protein</fullName>
    </submittedName>
</protein>
<evidence type="ECO:0000313" key="2">
    <source>
        <dbReference type="Proteomes" id="UP000595140"/>
    </source>
</evidence>
<name>A0A484NMX4_9ASTE</name>
<keyword evidence="2" id="KW-1185">Reference proteome</keyword>
<reference evidence="1 2" key="1">
    <citation type="submission" date="2018-04" db="EMBL/GenBank/DDBJ databases">
        <authorList>
            <person name="Vogel A."/>
        </authorList>
    </citation>
    <scope>NUCLEOTIDE SEQUENCE [LARGE SCALE GENOMIC DNA]</scope>
</reference>